<dbReference type="Gene3D" id="3.40.50.300">
    <property type="entry name" value="P-loop containing nucleotide triphosphate hydrolases"/>
    <property type="match status" value="2"/>
</dbReference>
<keyword evidence="2" id="KW-0547">Nucleotide-binding</keyword>
<evidence type="ECO:0000256" key="4">
    <source>
        <dbReference type="SAM" id="MobiDB-lite"/>
    </source>
</evidence>
<feature type="region of interest" description="Disordered" evidence="4">
    <location>
        <begin position="243"/>
        <end position="273"/>
    </location>
</feature>
<keyword evidence="1" id="KW-0677">Repeat</keyword>
<name>A0ABW6BHK3_9SPHI</name>
<dbReference type="Pfam" id="PF00005">
    <property type="entry name" value="ABC_tran"/>
    <property type="match status" value="2"/>
</dbReference>
<proteinExistence type="predicted"/>
<evidence type="ECO:0000256" key="2">
    <source>
        <dbReference type="ARBA" id="ARBA00022741"/>
    </source>
</evidence>
<feature type="domain" description="ABC transporter" evidence="5">
    <location>
        <begin position="338"/>
        <end position="532"/>
    </location>
</feature>
<dbReference type="RefSeq" id="WP_320184504.1">
    <property type="nucleotide sequence ID" value="NZ_CP138332.1"/>
</dbReference>
<dbReference type="PROSITE" id="PS50893">
    <property type="entry name" value="ABC_TRANSPORTER_2"/>
    <property type="match status" value="2"/>
</dbReference>
<dbReference type="PROSITE" id="PS00211">
    <property type="entry name" value="ABC_TRANSPORTER_1"/>
    <property type="match status" value="1"/>
</dbReference>
<reference evidence="7" key="1">
    <citation type="journal article" date="2019" name="Int. J. Syst. Evol. Microbiol.">
        <title>The Global Catalogue of Microorganisms (GCM) 10K type strain sequencing project: providing services to taxonomists for standard genome sequencing and annotation.</title>
        <authorList>
            <consortium name="The Broad Institute Genomics Platform"/>
            <consortium name="The Broad Institute Genome Sequencing Center for Infectious Disease"/>
            <person name="Wu L."/>
            <person name="Ma J."/>
        </authorList>
    </citation>
    <scope>NUCLEOTIDE SEQUENCE [LARGE SCALE GENOMIC DNA]</scope>
    <source>
        <strain evidence="7">KCTC 22814</strain>
    </source>
</reference>
<dbReference type="CDD" id="cd03221">
    <property type="entry name" value="ABCF_EF-3"/>
    <property type="match status" value="1"/>
</dbReference>
<evidence type="ECO:0000313" key="6">
    <source>
        <dbReference type="EMBL" id="MFD2969015.1"/>
    </source>
</evidence>
<dbReference type="InterPro" id="IPR003593">
    <property type="entry name" value="AAA+_ATPase"/>
</dbReference>
<dbReference type="InterPro" id="IPR017871">
    <property type="entry name" value="ABC_transporter-like_CS"/>
</dbReference>
<protein>
    <submittedName>
        <fullName evidence="6">ABC-F family ATP-binding cassette domain-containing protein</fullName>
    </submittedName>
</protein>
<dbReference type="InterPro" id="IPR050611">
    <property type="entry name" value="ABCF"/>
</dbReference>
<gene>
    <name evidence="6" type="ORF">ACFS7Y_16600</name>
</gene>
<feature type="compositionally biased region" description="Basic and acidic residues" evidence="4">
    <location>
        <begin position="243"/>
        <end position="265"/>
    </location>
</feature>
<dbReference type="GO" id="GO:0005524">
    <property type="term" value="F:ATP binding"/>
    <property type="evidence" value="ECO:0007669"/>
    <property type="project" value="UniProtKB-KW"/>
</dbReference>
<comment type="caution">
    <text evidence="6">The sequence shown here is derived from an EMBL/GenBank/DDBJ whole genome shotgun (WGS) entry which is preliminary data.</text>
</comment>
<evidence type="ECO:0000259" key="5">
    <source>
        <dbReference type="PROSITE" id="PS50893"/>
    </source>
</evidence>
<keyword evidence="7" id="KW-1185">Reference proteome</keyword>
<accession>A0ABW6BHK3</accession>
<sequence length="532" mass="59717">MLTIQNVTYLHPDRELLFQDLSLSIASQQKAALIGNNGSGKSTLLKLIAGELSPSAGRVQCDGTIYYVPQIFGQFNSSTIADALGVGDKLRAYYRILDGDAGEETFAQLDDDWGIEERCHEALAEWGFPTLNLLDTVSIFSGGEKMKLFLAGIQINQPRLLLLDEPSNHLDTVSKAMLYNFIRHTNISILLVSHDRALLNLLDSMYELNPKGVTLYSGNYDFYKEQKDLSLHALQQQIHSQEKELRKAKEKERATMERQQRTDARGKKKQEKAGVARIMMNTLRNNAENSRSKLQGQHQEKIDGIRTGLIDLRANRPATSTMRFGFTESEQPPGKLLVEAKDMNLQHDGTDLWRAGISFQIRSGERIQLSGSNGSGKSSLARLISGYDAPTRGTCHRSAHRSVYIDQDYSLLRDDLTVYEQVQHTNDGGLPEHLLKTRLDQFLFPMQKWGQPCKQLSGGERMRLALCCLTVSKEVTDLLILDEPTNNLDIQNIEILTAAINEFKGTLIVISHDQTFSEALALQRSIDLQTHN</sequence>
<feature type="domain" description="ABC transporter" evidence="5">
    <location>
        <begin position="2"/>
        <end position="235"/>
    </location>
</feature>
<dbReference type="SUPFAM" id="SSF52540">
    <property type="entry name" value="P-loop containing nucleoside triphosphate hydrolases"/>
    <property type="match status" value="2"/>
</dbReference>
<dbReference type="PANTHER" id="PTHR19211">
    <property type="entry name" value="ATP-BINDING TRANSPORT PROTEIN-RELATED"/>
    <property type="match status" value="1"/>
</dbReference>
<keyword evidence="3 6" id="KW-0067">ATP-binding</keyword>
<evidence type="ECO:0000313" key="7">
    <source>
        <dbReference type="Proteomes" id="UP001597525"/>
    </source>
</evidence>
<evidence type="ECO:0000256" key="3">
    <source>
        <dbReference type="ARBA" id="ARBA00022840"/>
    </source>
</evidence>
<dbReference type="InterPro" id="IPR003439">
    <property type="entry name" value="ABC_transporter-like_ATP-bd"/>
</dbReference>
<dbReference type="PANTHER" id="PTHR19211:SF6">
    <property type="entry name" value="BLL7188 PROTEIN"/>
    <property type="match status" value="1"/>
</dbReference>
<organism evidence="6 7">
    <name type="scientific">Sphingobacterium bambusae</name>
    <dbReference type="NCBI Taxonomy" id="662858"/>
    <lineage>
        <taxon>Bacteria</taxon>
        <taxon>Pseudomonadati</taxon>
        <taxon>Bacteroidota</taxon>
        <taxon>Sphingobacteriia</taxon>
        <taxon>Sphingobacteriales</taxon>
        <taxon>Sphingobacteriaceae</taxon>
        <taxon>Sphingobacterium</taxon>
    </lineage>
</organism>
<dbReference type="EMBL" id="JBHUPB010000011">
    <property type="protein sequence ID" value="MFD2969015.1"/>
    <property type="molecule type" value="Genomic_DNA"/>
</dbReference>
<dbReference type="SMART" id="SM00382">
    <property type="entry name" value="AAA"/>
    <property type="match status" value="2"/>
</dbReference>
<dbReference type="InterPro" id="IPR027417">
    <property type="entry name" value="P-loop_NTPase"/>
</dbReference>
<evidence type="ECO:0000256" key="1">
    <source>
        <dbReference type="ARBA" id="ARBA00022737"/>
    </source>
</evidence>
<dbReference type="Proteomes" id="UP001597525">
    <property type="component" value="Unassembled WGS sequence"/>
</dbReference>